<evidence type="ECO:0000256" key="4">
    <source>
        <dbReference type="ARBA" id="ARBA00023002"/>
    </source>
</evidence>
<evidence type="ECO:0000256" key="1">
    <source>
        <dbReference type="ARBA" id="ARBA00001974"/>
    </source>
</evidence>
<dbReference type="PANTHER" id="PTHR47178:SF6">
    <property type="entry name" value="FAD-BINDING DOMAIN-CONTAINING PROTEIN"/>
    <property type="match status" value="1"/>
</dbReference>
<dbReference type="RefSeq" id="XP_064703506.1">
    <property type="nucleotide sequence ID" value="XM_064849751.1"/>
</dbReference>
<evidence type="ECO:0000256" key="2">
    <source>
        <dbReference type="ARBA" id="ARBA00022630"/>
    </source>
</evidence>
<gene>
    <name evidence="7" type="ORF">LTR84_006190</name>
</gene>
<accession>A0AAV9N586</accession>
<feature type="domain" description="FAD-binding" evidence="6">
    <location>
        <begin position="303"/>
        <end position="341"/>
    </location>
</feature>
<dbReference type="GeneID" id="89974362"/>
<organism evidence="7 8">
    <name type="scientific">Exophiala bonariae</name>
    <dbReference type="NCBI Taxonomy" id="1690606"/>
    <lineage>
        <taxon>Eukaryota</taxon>
        <taxon>Fungi</taxon>
        <taxon>Dikarya</taxon>
        <taxon>Ascomycota</taxon>
        <taxon>Pezizomycotina</taxon>
        <taxon>Eurotiomycetes</taxon>
        <taxon>Chaetothyriomycetidae</taxon>
        <taxon>Chaetothyriales</taxon>
        <taxon>Herpotrichiellaceae</taxon>
        <taxon>Exophiala</taxon>
    </lineage>
</organism>
<dbReference type="GO" id="GO:0004497">
    <property type="term" value="F:monooxygenase activity"/>
    <property type="evidence" value="ECO:0007669"/>
    <property type="project" value="UniProtKB-KW"/>
</dbReference>
<sequence length="403" mass="44093">MEKEKVLIIGAGPGGLALAQILRRHNVAYEIFERDDSQRGRKQGWAVALIDSLHDLRELLPADLGDIRVTSVNNGIPDLDVLTLLDGSTGEHVASLGGVPINHPGYVLRVARERLRDYLWANITVTTGKKFSHYEEDEDSVVAFFEDGTSARGSVLVGADGAHSYVRSQLLGPNHQPVASSLVPIVGECELPRNLYEPIHALGSAAIISSSPGVRYLIGLRTIKPDRSSANYYYALCFYSETPEVDSVWAQTASKAELYEKAVEITKDMPPILKNIIKYTGVENILTPPLKFLEFTPPGQIPNGRVTLLGDSAHSMIPFCIAGANSAIQDACDLGRILAQQKINHKEDFEQAIREYEKLMLPRGRRNVLQSRAVGESGNLMSMVEGKVNTKDLLMNPGAAARL</sequence>
<evidence type="ECO:0000313" key="7">
    <source>
        <dbReference type="EMBL" id="KAK5048000.1"/>
    </source>
</evidence>
<keyword evidence="8" id="KW-1185">Reference proteome</keyword>
<dbReference type="Proteomes" id="UP001358417">
    <property type="component" value="Unassembled WGS sequence"/>
</dbReference>
<keyword evidence="2" id="KW-0285">Flavoprotein</keyword>
<dbReference type="InterPro" id="IPR036188">
    <property type="entry name" value="FAD/NAD-bd_sf"/>
</dbReference>
<dbReference type="PANTHER" id="PTHR47178">
    <property type="entry name" value="MONOOXYGENASE, FAD-BINDING"/>
    <property type="match status" value="1"/>
</dbReference>
<evidence type="ECO:0000313" key="8">
    <source>
        <dbReference type="Proteomes" id="UP001358417"/>
    </source>
</evidence>
<dbReference type="Pfam" id="PF13450">
    <property type="entry name" value="NAD_binding_8"/>
    <property type="match status" value="1"/>
</dbReference>
<evidence type="ECO:0000256" key="5">
    <source>
        <dbReference type="ARBA" id="ARBA00023033"/>
    </source>
</evidence>
<comment type="cofactor">
    <cofactor evidence="1">
        <name>FAD</name>
        <dbReference type="ChEBI" id="CHEBI:57692"/>
    </cofactor>
</comment>
<dbReference type="SUPFAM" id="SSF51905">
    <property type="entry name" value="FAD/NAD(P)-binding domain"/>
    <property type="match status" value="1"/>
</dbReference>
<evidence type="ECO:0000259" key="6">
    <source>
        <dbReference type="Pfam" id="PF01494"/>
    </source>
</evidence>
<dbReference type="AlphaFoldDB" id="A0AAV9N586"/>
<dbReference type="GO" id="GO:0071949">
    <property type="term" value="F:FAD binding"/>
    <property type="evidence" value="ECO:0007669"/>
    <property type="project" value="InterPro"/>
</dbReference>
<comment type="caution">
    <text evidence="7">The sequence shown here is derived from an EMBL/GenBank/DDBJ whole genome shotgun (WGS) entry which is preliminary data.</text>
</comment>
<keyword evidence="5" id="KW-0503">Monooxygenase</keyword>
<dbReference type="InterPro" id="IPR002938">
    <property type="entry name" value="FAD-bd"/>
</dbReference>
<keyword evidence="3" id="KW-0274">FAD</keyword>
<proteinExistence type="predicted"/>
<dbReference type="EMBL" id="JAVRRD010000023">
    <property type="protein sequence ID" value="KAK5048000.1"/>
    <property type="molecule type" value="Genomic_DNA"/>
</dbReference>
<evidence type="ECO:0000256" key="3">
    <source>
        <dbReference type="ARBA" id="ARBA00022827"/>
    </source>
</evidence>
<dbReference type="PRINTS" id="PR00420">
    <property type="entry name" value="RNGMNOXGNASE"/>
</dbReference>
<reference evidence="7 8" key="1">
    <citation type="submission" date="2023-08" db="EMBL/GenBank/DDBJ databases">
        <title>Black Yeasts Isolated from many extreme environments.</title>
        <authorList>
            <person name="Coleine C."/>
            <person name="Stajich J.E."/>
            <person name="Selbmann L."/>
        </authorList>
    </citation>
    <scope>NUCLEOTIDE SEQUENCE [LARGE SCALE GENOMIC DNA]</scope>
    <source>
        <strain evidence="7 8">CCFEE 5792</strain>
    </source>
</reference>
<name>A0AAV9N586_9EURO</name>
<dbReference type="Pfam" id="PF01494">
    <property type="entry name" value="FAD_binding_3"/>
    <property type="match status" value="1"/>
</dbReference>
<keyword evidence="4" id="KW-0560">Oxidoreductase</keyword>
<dbReference type="Gene3D" id="3.50.50.60">
    <property type="entry name" value="FAD/NAD(P)-binding domain"/>
    <property type="match status" value="1"/>
</dbReference>
<protein>
    <recommendedName>
        <fullName evidence="6">FAD-binding domain-containing protein</fullName>
    </recommendedName>
</protein>